<dbReference type="AlphaFoldDB" id="A0A0J1B8X7"/>
<accession>A0A0J1B8X7</accession>
<keyword evidence="1" id="KW-0812">Transmembrane</keyword>
<evidence type="ECO:0000256" key="1">
    <source>
        <dbReference type="SAM" id="Phobius"/>
    </source>
</evidence>
<protein>
    <submittedName>
        <fullName evidence="2">Uncharacterized protein</fullName>
    </submittedName>
</protein>
<organism evidence="2 3">
    <name type="scientific">Rhodopirellula islandica</name>
    <dbReference type="NCBI Taxonomy" id="595434"/>
    <lineage>
        <taxon>Bacteria</taxon>
        <taxon>Pseudomonadati</taxon>
        <taxon>Planctomycetota</taxon>
        <taxon>Planctomycetia</taxon>
        <taxon>Pirellulales</taxon>
        <taxon>Pirellulaceae</taxon>
        <taxon>Rhodopirellula</taxon>
    </lineage>
</organism>
<gene>
    <name evidence="2" type="ORF">RISK_004806</name>
</gene>
<keyword evidence="3" id="KW-1185">Reference proteome</keyword>
<proteinExistence type="predicted"/>
<name>A0A0J1B8X7_RHOIS</name>
<dbReference type="Proteomes" id="UP000036367">
    <property type="component" value="Unassembled WGS sequence"/>
</dbReference>
<evidence type="ECO:0000313" key="3">
    <source>
        <dbReference type="Proteomes" id="UP000036367"/>
    </source>
</evidence>
<dbReference type="EMBL" id="LECT01000040">
    <property type="protein sequence ID" value="KLU03177.1"/>
    <property type="molecule type" value="Genomic_DNA"/>
</dbReference>
<keyword evidence="1" id="KW-0472">Membrane</keyword>
<reference evidence="2" key="1">
    <citation type="submission" date="2015-05" db="EMBL/GenBank/DDBJ databases">
        <title>Permanent draft genome of Rhodopirellula islandicus K833.</title>
        <authorList>
            <person name="Kizina J."/>
            <person name="Richter M."/>
            <person name="Glockner F.O."/>
            <person name="Harder J."/>
        </authorList>
    </citation>
    <scope>NUCLEOTIDE SEQUENCE [LARGE SCALE GENOMIC DNA]</scope>
    <source>
        <strain evidence="2">K833</strain>
    </source>
</reference>
<sequence>MLRAFRARSNKIGLKAPKNWISIRASVVLMFAGATLLS</sequence>
<keyword evidence="1" id="KW-1133">Transmembrane helix</keyword>
<comment type="caution">
    <text evidence="2">The sequence shown here is derived from an EMBL/GenBank/DDBJ whole genome shotgun (WGS) entry which is preliminary data.</text>
</comment>
<evidence type="ECO:0000313" key="2">
    <source>
        <dbReference type="EMBL" id="KLU03177.1"/>
    </source>
</evidence>
<feature type="transmembrane region" description="Helical" evidence="1">
    <location>
        <begin position="21"/>
        <end position="37"/>
    </location>
</feature>